<sequence>MDYWRYVPQAGRAKLKKTPKGKREKTNPFPCPCSPWLLATYCVDFFPSFWRIFYSLPKAFTTYWSKYELFMIAYRILITTPLWVAEDDSVGRKLKIILFILVAFLLSIPIRAYLSLDEHQKFVDEAKAQTKNNRQ</sequence>
<accession>A0AA42UJS7</accession>
<keyword evidence="1" id="KW-0472">Membrane</keyword>
<evidence type="ECO:0000256" key="1">
    <source>
        <dbReference type="SAM" id="Phobius"/>
    </source>
</evidence>
<reference evidence="2" key="1">
    <citation type="submission" date="2022-09" db="EMBL/GenBank/DDBJ databases">
        <title>Intensive care unit water sources are persistently colonized with multi-drug resistant bacteria and are the site of extensive horizontal gene transfer of antibiotic resistance genes.</title>
        <authorList>
            <person name="Diorio-Toth L."/>
        </authorList>
    </citation>
    <scope>NUCLEOTIDE SEQUENCE</scope>
    <source>
        <strain evidence="2">GD03710</strain>
    </source>
</reference>
<organism evidence="2 3">
    <name type="scientific">Aeromonas caviae</name>
    <name type="common">Aeromonas punctata</name>
    <dbReference type="NCBI Taxonomy" id="648"/>
    <lineage>
        <taxon>Bacteria</taxon>
        <taxon>Pseudomonadati</taxon>
        <taxon>Pseudomonadota</taxon>
        <taxon>Gammaproteobacteria</taxon>
        <taxon>Aeromonadales</taxon>
        <taxon>Aeromonadaceae</taxon>
        <taxon>Aeromonas</taxon>
    </lineage>
</organism>
<dbReference type="Proteomes" id="UP001161704">
    <property type="component" value="Unassembled WGS sequence"/>
</dbReference>
<evidence type="ECO:0000313" key="3">
    <source>
        <dbReference type="Proteomes" id="UP001161704"/>
    </source>
</evidence>
<keyword evidence="1" id="KW-1133">Transmembrane helix</keyword>
<feature type="transmembrane region" description="Helical" evidence="1">
    <location>
        <begin position="96"/>
        <end position="114"/>
    </location>
</feature>
<comment type="caution">
    <text evidence="2">The sequence shown here is derived from an EMBL/GenBank/DDBJ whole genome shotgun (WGS) entry which is preliminary data.</text>
</comment>
<dbReference type="AlphaFoldDB" id="A0AA42UJS7"/>
<proteinExistence type="predicted"/>
<keyword evidence="1" id="KW-0812">Transmembrane</keyword>
<gene>
    <name evidence="2" type="ORF">N5I20_23875</name>
</gene>
<protein>
    <submittedName>
        <fullName evidence="2">Uncharacterized protein</fullName>
    </submittedName>
</protein>
<dbReference type="RefSeq" id="WP_128313672.1">
    <property type="nucleotide sequence ID" value="NZ_JAEHJB010000075.1"/>
</dbReference>
<name>A0AA42UJS7_AERCA</name>
<evidence type="ECO:0000313" key="2">
    <source>
        <dbReference type="EMBL" id="MDH1508074.1"/>
    </source>
</evidence>
<feature type="transmembrane region" description="Helical" evidence="1">
    <location>
        <begin position="66"/>
        <end position="84"/>
    </location>
</feature>
<dbReference type="EMBL" id="JAOCIZ010000244">
    <property type="protein sequence ID" value="MDH1508074.1"/>
    <property type="molecule type" value="Genomic_DNA"/>
</dbReference>